<accession>A0ABD0Y437</accession>
<gene>
    <name evidence="1" type="ORF">AAG570_003583</name>
</gene>
<dbReference type="Proteomes" id="UP001558652">
    <property type="component" value="Unassembled WGS sequence"/>
</dbReference>
<proteinExistence type="predicted"/>
<evidence type="ECO:0000313" key="1">
    <source>
        <dbReference type="EMBL" id="KAL1122178.1"/>
    </source>
</evidence>
<evidence type="ECO:0008006" key="3">
    <source>
        <dbReference type="Google" id="ProtNLM"/>
    </source>
</evidence>
<dbReference type="EMBL" id="JBFDAA010000014">
    <property type="protein sequence ID" value="KAL1122178.1"/>
    <property type="molecule type" value="Genomic_DNA"/>
</dbReference>
<comment type="caution">
    <text evidence="1">The sequence shown here is derived from an EMBL/GenBank/DDBJ whole genome shotgun (WGS) entry which is preliminary data.</text>
</comment>
<reference evidence="1 2" key="1">
    <citation type="submission" date="2024-07" db="EMBL/GenBank/DDBJ databases">
        <title>Chromosome-level genome assembly of the water stick insect Ranatra chinensis (Heteroptera: Nepidae).</title>
        <authorList>
            <person name="Liu X."/>
        </authorList>
    </citation>
    <scope>NUCLEOTIDE SEQUENCE [LARGE SCALE GENOMIC DNA]</scope>
    <source>
        <strain evidence="1">Cailab_2021Rc</strain>
        <tissue evidence="1">Muscle</tissue>
    </source>
</reference>
<organism evidence="1 2">
    <name type="scientific">Ranatra chinensis</name>
    <dbReference type="NCBI Taxonomy" id="642074"/>
    <lineage>
        <taxon>Eukaryota</taxon>
        <taxon>Metazoa</taxon>
        <taxon>Ecdysozoa</taxon>
        <taxon>Arthropoda</taxon>
        <taxon>Hexapoda</taxon>
        <taxon>Insecta</taxon>
        <taxon>Pterygota</taxon>
        <taxon>Neoptera</taxon>
        <taxon>Paraneoptera</taxon>
        <taxon>Hemiptera</taxon>
        <taxon>Heteroptera</taxon>
        <taxon>Panheteroptera</taxon>
        <taxon>Nepomorpha</taxon>
        <taxon>Nepidae</taxon>
        <taxon>Ranatrinae</taxon>
        <taxon>Ranatra</taxon>
    </lineage>
</organism>
<sequence>MLYRVINQNGYDTISPDNPTYWPTHPNRLPDVLDFFITSGLRGIHSLSQVLNDLSSDHSPVLLTTSLDPILELPPPILTPGYTDWNYFAQSLDSVIDLRVPLKTPEDLDEAVQEFTLAVQRTARTSSQPPTPKYNTQSINLPQHIRLLITHKRRARSKWQRTRYPSDRQHYEQHMNYAPNSPRSGPIPTTPISFPSVPMTAPCGTLPNVSSDHILPQAHYVILTTPGPDRMKTKLNCLPIISDPYFSPPLNPTLFIHTKCKNILTPPYP</sequence>
<keyword evidence="2" id="KW-1185">Reference proteome</keyword>
<dbReference type="AlphaFoldDB" id="A0ABD0Y437"/>
<dbReference type="SUPFAM" id="SSF56219">
    <property type="entry name" value="DNase I-like"/>
    <property type="match status" value="1"/>
</dbReference>
<name>A0ABD0Y437_9HEMI</name>
<protein>
    <recommendedName>
        <fullName evidence="3">Endonuclease/exonuclease/phosphatase domain-containing protein</fullName>
    </recommendedName>
</protein>
<evidence type="ECO:0000313" key="2">
    <source>
        <dbReference type="Proteomes" id="UP001558652"/>
    </source>
</evidence>
<dbReference type="InterPro" id="IPR036691">
    <property type="entry name" value="Endo/exonu/phosph_ase_sf"/>
</dbReference>